<name>A0A9W9YVK3_9CNID</name>
<organism evidence="5 6">
    <name type="scientific">Desmophyllum pertusum</name>
    <dbReference type="NCBI Taxonomy" id="174260"/>
    <lineage>
        <taxon>Eukaryota</taxon>
        <taxon>Metazoa</taxon>
        <taxon>Cnidaria</taxon>
        <taxon>Anthozoa</taxon>
        <taxon>Hexacorallia</taxon>
        <taxon>Scleractinia</taxon>
        <taxon>Caryophylliina</taxon>
        <taxon>Caryophylliidae</taxon>
        <taxon>Desmophyllum</taxon>
    </lineage>
</organism>
<dbReference type="AlphaFoldDB" id="A0A9W9YVK3"/>
<evidence type="ECO:0000256" key="1">
    <source>
        <dbReference type="SAM" id="Coils"/>
    </source>
</evidence>
<keyword evidence="6" id="KW-1185">Reference proteome</keyword>
<keyword evidence="1" id="KW-0175">Coiled coil</keyword>
<dbReference type="FunFam" id="1.10.10.440:FF:000015">
    <property type="entry name" value="pre-mRNA-processing factor 40 homolog B isoform X2"/>
    <property type="match status" value="1"/>
</dbReference>
<dbReference type="InterPro" id="IPR036020">
    <property type="entry name" value="WW_dom_sf"/>
</dbReference>
<dbReference type="SMART" id="SM00441">
    <property type="entry name" value="FF"/>
    <property type="match status" value="2"/>
</dbReference>
<feature type="compositionally biased region" description="Low complexity" evidence="2">
    <location>
        <begin position="1"/>
        <end position="11"/>
    </location>
</feature>
<dbReference type="SMART" id="SM00456">
    <property type="entry name" value="WW"/>
    <property type="match status" value="2"/>
</dbReference>
<dbReference type="OrthoDB" id="187617at2759"/>
<dbReference type="Pfam" id="PF01846">
    <property type="entry name" value="FF"/>
    <property type="match status" value="1"/>
</dbReference>
<dbReference type="CDD" id="cd00201">
    <property type="entry name" value="WW"/>
    <property type="match status" value="2"/>
</dbReference>
<dbReference type="InterPro" id="IPR001202">
    <property type="entry name" value="WW_dom"/>
</dbReference>
<dbReference type="PROSITE" id="PS01159">
    <property type="entry name" value="WW_DOMAIN_1"/>
    <property type="match status" value="2"/>
</dbReference>
<dbReference type="SUPFAM" id="SSF81698">
    <property type="entry name" value="FF domain"/>
    <property type="match status" value="2"/>
</dbReference>
<feature type="domain" description="FF" evidence="4">
    <location>
        <begin position="386"/>
        <end position="443"/>
    </location>
</feature>
<feature type="compositionally biased region" description="Basic residues" evidence="2">
    <location>
        <begin position="162"/>
        <end position="176"/>
    </location>
</feature>
<dbReference type="Gene3D" id="2.20.70.10">
    <property type="match status" value="2"/>
</dbReference>
<dbReference type="GO" id="GO:0045292">
    <property type="term" value="P:mRNA cis splicing, via spliceosome"/>
    <property type="evidence" value="ECO:0007669"/>
    <property type="project" value="InterPro"/>
</dbReference>
<evidence type="ECO:0000259" key="3">
    <source>
        <dbReference type="PROSITE" id="PS50020"/>
    </source>
</evidence>
<dbReference type="EMBL" id="MU826913">
    <property type="protein sequence ID" value="KAJ7369544.1"/>
    <property type="molecule type" value="Genomic_DNA"/>
</dbReference>
<feature type="domain" description="WW" evidence="3">
    <location>
        <begin position="172"/>
        <end position="205"/>
    </location>
</feature>
<evidence type="ECO:0000256" key="2">
    <source>
        <dbReference type="SAM" id="MobiDB-lite"/>
    </source>
</evidence>
<accession>A0A9W9YVK3</accession>
<feature type="compositionally biased region" description="Basic and acidic residues" evidence="2">
    <location>
        <begin position="274"/>
        <end position="289"/>
    </location>
</feature>
<dbReference type="GO" id="GO:0071004">
    <property type="term" value="C:U2-type prespliceosome"/>
    <property type="evidence" value="ECO:0007669"/>
    <property type="project" value="TreeGrafter"/>
</dbReference>
<feature type="coiled-coil region" evidence="1">
    <location>
        <begin position="363"/>
        <end position="402"/>
    </location>
</feature>
<feature type="compositionally biased region" description="Acidic residues" evidence="2">
    <location>
        <begin position="259"/>
        <end position="273"/>
    </location>
</feature>
<dbReference type="PANTHER" id="PTHR11864">
    <property type="entry name" value="PRE-MRNA-PROCESSING PROTEIN PRP40"/>
    <property type="match status" value="1"/>
</dbReference>
<dbReference type="Gene3D" id="1.10.10.440">
    <property type="entry name" value="FF domain"/>
    <property type="match status" value="2"/>
</dbReference>
<dbReference type="PROSITE" id="PS51676">
    <property type="entry name" value="FF"/>
    <property type="match status" value="2"/>
</dbReference>
<feature type="compositionally biased region" description="Basic and acidic residues" evidence="2">
    <location>
        <begin position="150"/>
        <end position="161"/>
    </location>
</feature>
<gene>
    <name evidence="5" type="ORF">OS493_038188</name>
</gene>
<dbReference type="PANTHER" id="PTHR11864:SF0">
    <property type="entry name" value="PRP40 PRE-MRNA PROCESSING FACTOR 40 HOMOLOG A (YEAST)"/>
    <property type="match status" value="1"/>
</dbReference>
<sequence>MASGGYPPNSGSGPGGGYTGNPPPVMMPGGYPVPGMPMMPHGYGPPGMPPFQPVGMPTGQPMGYPPGGMPGMPASYPPQLAQQNIPQPMTGTFQPIPTGSPAMMIPSSVRAQQVAAAVSGGTNSPSVVKQMQEQENKPTDSPMQISKPEQQQDDKEEEVKKEKKKVKKLKTPKKKTPWTEHKAPDGRTYFYNTETKVSTWSKPAELKTPGEVQLDSCPWKEHKADTGRIYFHNAETKESTWTVPKELAELKELIKQEQEQDDEEEESEEEEDEKENKENGETDGKKSDEGTSLDYPMASAVNISDTPAVAVVEKKEYVYETKEEAKQAFKELLREKEVPSNSTWDNAMRMIVNDPRYGALKKMNEKKQAFNEYKTKRANEEKEEQRQKAKQAREDLRSFLENHKKMHSSVRWRRAGEIFQGELVWEAVHERDRKDVFEDVVFFLAKKEKEEEKEQRAHNRKLMLTVYNTMPSISYRTTWAEVSLLANTVPTFSNVNT</sequence>
<feature type="domain" description="FF" evidence="4">
    <location>
        <begin position="322"/>
        <end position="376"/>
    </location>
</feature>
<protein>
    <submittedName>
        <fullName evidence="5">Uncharacterized protein</fullName>
    </submittedName>
</protein>
<feature type="region of interest" description="Disordered" evidence="2">
    <location>
        <begin position="115"/>
        <end position="186"/>
    </location>
</feature>
<dbReference type="InterPro" id="IPR002713">
    <property type="entry name" value="FF_domain"/>
</dbReference>
<evidence type="ECO:0000313" key="6">
    <source>
        <dbReference type="Proteomes" id="UP001163046"/>
    </source>
</evidence>
<dbReference type="Proteomes" id="UP001163046">
    <property type="component" value="Unassembled WGS sequence"/>
</dbReference>
<dbReference type="InterPro" id="IPR036517">
    <property type="entry name" value="FF_domain_sf"/>
</dbReference>
<reference evidence="5" key="1">
    <citation type="submission" date="2023-01" db="EMBL/GenBank/DDBJ databases">
        <title>Genome assembly of the deep-sea coral Lophelia pertusa.</title>
        <authorList>
            <person name="Herrera S."/>
            <person name="Cordes E."/>
        </authorList>
    </citation>
    <scope>NUCLEOTIDE SEQUENCE</scope>
    <source>
        <strain evidence="5">USNM1676648</strain>
        <tissue evidence="5">Polyp</tissue>
    </source>
</reference>
<dbReference type="SUPFAM" id="SSF51045">
    <property type="entry name" value="WW domain"/>
    <property type="match status" value="2"/>
</dbReference>
<comment type="caution">
    <text evidence="5">The sequence shown here is derived from an EMBL/GenBank/DDBJ whole genome shotgun (WGS) entry which is preliminary data.</text>
</comment>
<feature type="domain" description="WW" evidence="3">
    <location>
        <begin position="218"/>
        <end position="246"/>
    </location>
</feature>
<feature type="compositionally biased region" description="Polar residues" evidence="2">
    <location>
        <begin position="120"/>
        <end position="131"/>
    </location>
</feature>
<dbReference type="GO" id="GO:0003723">
    <property type="term" value="F:RNA binding"/>
    <property type="evidence" value="ECO:0007669"/>
    <property type="project" value="TreeGrafter"/>
</dbReference>
<proteinExistence type="predicted"/>
<evidence type="ECO:0000259" key="4">
    <source>
        <dbReference type="PROSITE" id="PS51676"/>
    </source>
</evidence>
<dbReference type="PROSITE" id="PS50020">
    <property type="entry name" value="WW_DOMAIN_2"/>
    <property type="match status" value="2"/>
</dbReference>
<dbReference type="Pfam" id="PF00397">
    <property type="entry name" value="WW"/>
    <property type="match status" value="2"/>
</dbReference>
<dbReference type="InterPro" id="IPR039726">
    <property type="entry name" value="Prp40-like"/>
</dbReference>
<feature type="region of interest" description="Disordered" evidence="2">
    <location>
        <begin position="250"/>
        <end position="302"/>
    </location>
</feature>
<dbReference type="GO" id="GO:0005685">
    <property type="term" value="C:U1 snRNP"/>
    <property type="evidence" value="ECO:0007669"/>
    <property type="project" value="TreeGrafter"/>
</dbReference>
<feature type="region of interest" description="Disordered" evidence="2">
    <location>
        <begin position="1"/>
        <end position="24"/>
    </location>
</feature>
<evidence type="ECO:0000313" key="5">
    <source>
        <dbReference type="EMBL" id="KAJ7369544.1"/>
    </source>
</evidence>